<name>J3NR31_GAET3</name>
<evidence type="ECO:0008006" key="6">
    <source>
        <dbReference type="Google" id="ProtNLM"/>
    </source>
</evidence>
<reference evidence="4" key="5">
    <citation type="submission" date="2018-04" db="UniProtKB">
        <authorList>
            <consortium name="EnsemblFungi"/>
        </authorList>
    </citation>
    <scope>IDENTIFICATION</scope>
    <source>
        <strain evidence="4">R3-111a-1</strain>
    </source>
</reference>
<dbReference type="HOGENOM" id="CLU_519752_0_0_1"/>
<reference evidence="4" key="4">
    <citation type="journal article" date="2015" name="G3 (Bethesda)">
        <title>Genome sequences of three phytopathogenic species of the Magnaporthaceae family of fungi.</title>
        <authorList>
            <person name="Okagaki L.H."/>
            <person name="Nunes C.C."/>
            <person name="Sailsbery J."/>
            <person name="Clay B."/>
            <person name="Brown D."/>
            <person name="John T."/>
            <person name="Oh Y."/>
            <person name="Young N."/>
            <person name="Fitzgerald M."/>
            <person name="Haas B.J."/>
            <person name="Zeng Q."/>
            <person name="Young S."/>
            <person name="Adiconis X."/>
            <person name="Fan L."/>
            <person name="Levin J.Z."/>
            <person name="Mitchell T.K."/>
            <person name="Okubara P.A."/>
            <person name="Farman M.L."/>
            <person name="Kohn L.M."/>
            <person name="Birren B."/>
            <person name="Ma L.-J."/>
            <person name="Dean R.A."/>
        </authorList>
    </citation>
    <scope>NUCLEOTIDE SEQUENCE</scope>
    <source>
        <strain evidence="4">R3-111a-1</strain>
    </source>
</reference>
<accession>J3NR31</accession>
<keyword evidence="2" id="KW-0812">Transmembrane</keyword>
<feature type="compositionally biased region" description="Low complexity" evidence="1">
    <location>
        <begin position="388"/>
        <end position="407"/>
    </location>
</feature>
<reference evidence="3" key="3">
    <citation type="submission" date="2010-09" db="EMBL/GenBank/DDBJ databases">
        <title>Annotation of Gaeumannomyces graminis var. tritici R3-111a-1.</title>
        <authorList>
            <consortium name="The Broad Institute Genome Sequencing Platform"/>
            <person name="Ma L.-J."/>
            <person name="Dead R."/>
            <person name="Young S.K."/>
            <person name="Zeng Q."/>
            <person name="Gargeya S."/>
            <person name="Fitzgerald M."/>
            <person name="Haas B."/>
            <person name="Abouelleil A."/>
            <person name="Alvarado L."/>
            <person name="Arachchi H.M."/>
            <person name="Berlin A."/>
            <person name="Brown A."/>
            <person name="Chapman S.B."/>
            <person name="Chen Z."/>
            <person name="Dunbar C."/>
            <person name="Freedman E."/>
            <person name="Gearin G."/>
            <person name="Gellesch M."/>
            <person name="Goldberg J."/>
            <person name="Griggs A."/>
            <person name="Gujja S."/>
            <person name="Heiman D."/>
            <person name="Howarth C."/>
            <person name="Larson L."/>
            <person name="Lui A."/>
            <person name="MacDonald P.J.P."/>
            <person name="Mehta T."/>
            <person name="Montmayeur A."/>
            <person name="Murphy C."/>
            <person name="Neiman D."/>
            <person name="Pearson M."/>
            <person name="Priest M."/>
            <person name="Roberts A."/>
            <person name="Saif S."/>
            <person name="Shea T."/>
            <person name="Shenoy N."/>
            <person name="Sisk P."/>
            <person name="Stolte C."/>
            <person name="Sykes S."/>
            <person name="Yandava C."/>
            <person name="Wortman J."/>
            <person name="Nusbaum C."/>
            <person name="Birren B."/>
        </authorList>
    </citation>
    <scope>NUCLEOTIDE SEQUENCE</scope>
    <source>
        <strain evidence="3">R3-111a-1</strain>
    </source>
</reference>
<evidence type="ECO:0000256" key="1">
    <source>
        <dbReference type="SAM" id="MobiDB-lite"/>
    </source>
</evidence>
<dbReference type="RefSeq" id="XP_009219782.1">
    <property type="nucleotide sequence ID" value="XM_009221518.1"/>
</dbReference>
<dbReference type="EMBL" id="GL385396">
    <property type="protein sequence ID" value="EJT78637.1"/>
    <property type="molecule type" value="Genomic_DNA"/>
</dbReference>
<dbReference type="Gene3D" id="3.50.4.10">
    <property type="entry name" value="Hepatocyte Growth Factor"/>
    <property type="match status" value="1"/>
</dbReference>
<organism evidence="3">
    <name type="scientific">Gaeumannomyces tritici (strain R3-111a-1)</name>
    <name type="common">Wheat and barley take-all root rot fungus</name>
    <name type="synonym">Gaeumannomyces graminis var. tritici</name>
    <dbReference type="NCBI Taxonomy" id="644352"/>
    <lineage>
        <taxon>Eukaryota</taxon>
        <taxon>Fungi</taxon>
        <taxon>Dikarya</taxon>
        <taxon>Ascomycota</taxon>
        <taxon>Pezizomycotina</taxon>
        <taxon>Sordariomycetes</taxon>
        <taxon>Sordariomycetidae</taxon>
        <taxon>Magnaporthales</taxon>
        <taxon>Magnaporthaceae</taxon>
        <taxon>Gaeumannomyces</taxon>
    </lineage>
</organism>
<gene>
    <name evidence="4" type="primary">20344194</name>
    <name evidence="3" type="ORF">GGTG_03736</name>
</gene>
<dbReference type="Proteomes" id="UP000006039">
    <property type="component" value="Unassembled WGS sequence"/>
</dbReference>
<dbReference type="VEuPathDB" id="FungiDB:GGTG_03736"/>
<evidence type="ECO:0000313" key="4">
    <source>
        <dbReference type="EnsemblFungi" id="EJT78637"/>
    </source>
</evidence>
<dbReference type="EnsemblFungi" id="EJT78637">
    <property type="protein sequence ID" value="EJT78637"/>
    <property type="gene ID" value="GGTG_03736"/>
</dbReference>
<feature type="compositionally biased region" description="Low complexity" evidence="1">
    <location>
        <begin position="447"/>
        <end position="460"/>
    </location>
</feature>
<feature type="compositionally biased region" description="Polar residues" evidence="1">
    <location>
        <begin position="300"/>
        <end position="325"/>
    </location>
</feature>
<keyword evidence="2" id="KW-1133">Transmembrane helix</keyword>
<protein>
    <recommendedName>
        <fullName evidence="6">Apple domain-containing protein</fullName>
    </recommendedName>
</protein>
<proteinExistence type="predicted"/>
<feature type="transmembrane region" description="Helical" evidence="2">
    <location>
        <begin position="357"/>
        <end position="380"/>
    </location>
</feature>
<feature type="compositionally biased region" description="Polar residues" evidence="1">
    <location>
        <begin position="495"/>
        <end position="506"/>
    </location>
</feature>
<feature type="compositionally biased region" description="Basic and acidic residues" evidence="1">
    <location>
        <begin position="514"/>
        <end position="524"/>
    </location>
</feature>
<feature type="region of interest" description="Disordered" evidence="1">
    <location>
        <begin position="388"/>
        <end position="524"/>
    </location>
</feature>
<dbReference type="OrthoDB" id="3943216at2759"/>
<feature type="region of interest" description="Disordered" evidence="1">
    <location>
        <begin position="1"/>
        <end position="49"/>
    </location>
</feature>
<feature type="compositionally biased region" description="Low complexity" evidence="1">
    <location>
        <begin position="284"/>
        <end position="299"/>
    </location>
</feature>
<dbReference type="AlphaFoldDB" id="J3NR31"/>
<evidence type="ECO:0000313" key="5">
    <source>
        <dbReference type="Proteomes" id="UP000006039"/>
    </source>
</evidence>
<feature type="compositionally biased region" description="Gly residues" evidence="1">
    <location>
        <begin position="1"/>
        <end position="23"/>
    </location>
</feature>
<reference evidence="3" key="2">
    <citation type="submission" date="2010-07" db="EMBL/GenBank/DDBJ databases">
        <authorList>
            <consortium name="The Broad Institute Genome Sequencing Platform"/>
            <consortium name="Broad Institute Genome Sequencing Center for Infectious Disease"/>
            <person name="Ma L.-J."/>
            <person name="Dead R."/>
            <person name="Young S."/>
            <person name="Zeng Q."/>
            <person name="Koehrsen M."/>
            <person name="Alvarado L."/>
            <person name="Berlin A."/>
            <person name="Chapman S.B."/>
            <person name="Chen Z."/>
            <person name="Freedman E."/>
            <person name="Gellesch M."/>
            <person name="Goldberg J."/>
            <person name="Griggs A."/>
            <person name="Gujja S."/>
            <person name="Heilman E.R."/>
            <person name="Heiman D."/>
            <person name="Hepburn T."/>
            <person name="Howarth C."/>
            <person name="Jen D."/>
            <person name="Larson L."/>
            <person name="Mehta T."/>
            <person name="Neiman D."/>
            <person name="Pearson M."/>
            <person name="Roberts A."/>
            <person name="Saif S."/>
            <person name="Shea T."/>
            <person name="Shenoy N."/>
            <person name="Sisk P."/>
            <person name="Stolte C."/>
            <person name="Sykes S."/>
            <person name="Walk T."/>
            <person name="White J."/>
            <person name="Yandava C."/>
            <person name="Haas B."/>
            <person name="Nusbaum C."/>
            <person name="Birren B."/>
        </authorList>
    </citation>
    <scope>NUCLEOTIDE SEQUENCE</scope>
    <source>
        <strain evidence="3">R3-111a-1</strain>
    </source>
</reference>
<feature type="compositionally biased region" description="Polar residues" evidence="1">
    <location>
        <begin position="27"/>
        <end position="39"/>
    </location>
</feature>
<dbReference type="STRING" id="644352.J3NR31"/>
<dbReference type="GeneID" id="20344194"/>
<sequence>MGDNGRGGRFNRGGGQGGGFGRGRVGESNNDNNDGQRGNTAPCPGGNGTTIGTSQSFSLQCGLNLGGDVLNEMPMISFIGCVDACASTHPRCDGVSFNGRTCRVRAGANIAQSSRPSDGFDSALAIFPTAINPQCSTLGPSMQTSPSAGSKRFNVSCANVLDGGDFLQQHTATFFDCTELCARSSACVAVSYDWKMTGGFNNCYLKNSVADIIGVQDIDTAILNRGGNSGGGTTEQPASNPAPPASSSPAAGGGSGQGVVLVPIPSGQPAFSTPSPPTAQNPVASSGLSAPPAQASSAATTRGPSQSVTAPGPSSATFATSTRGSLVQPPAPGTSNTTPPVQPQPEQLPATAASSQAWIAAPVVGGVAAIMLIAVVFAILGRRRGWIRGWGSRGKSSGSDAGKSISGEKGGGGRGQIEGDDEWLRDAERGAASMGDGGRNNMAANASRSIRSSRSSRSSIGGVTAGSRPDLVPSMPPPLGQTPRYQVKNGRMALHNSQHGQLQDDTGNGAVPDFLKESRVERQT</sequence>
<feature type="region of interest" description="Disordered" evidence="1">
    <location>
        <begin position="226"/>
        <end position="349"/>
    </location>
</feature>
<keyword evidence="2" id="KW-0472">Membrane</keyword>
<keyword evidence="5" id="KW-1185">Reference proteome</keyword>
<reference evidence="5" key="1">
    <citation type="submission" date="2010-07" db="EMBL/GenBank/DDBJ databases">
        <title>The genome sequence of Gaeumannomyces graminis var. tritici strain R3-111a-1.</title>
        <authorList>
            <consortium name="The Broad Institute Genome Sequencing Platform"/>
            <person name="Ma L.-J."/>
            <person name="Dead R."/>
            <person name="Young S."/>
            <person name="Zeng Q."/>
            <person name="Koehrsen M."/>
            <person name="Alvarado L."/>
            <person name="Berlin A."/>
            <person name="Chapman S.B."/>
            <person name="Chen Z."/>
            <person name="Freedman E."/>
            <person name="Gellesch M."/>
            <person name="Goldberg J."/>
            <person name="Griggs A."/>
            <person name="Gujja S."/>
            <person name="Heilman E.R."/>
            <person name="Heiman D."/>
            <person name="Hepburn T."/>
            <person name="Howarth C."/>
            <person name="Jen D."/>
            <person name="Larson L."/>
            <person name="Mehta T."/>
            <person name="Neiman D."/>
            <person name="Pearson M."/>
            <person name="Roberts A."/>
            <person name="Saif S."/>
            <person name="Shea T."/>
            <person name="Shenoy N."/>
            <person name="Sisk P."/>
            <person name="Stolte C."/>
            <person name="Sykes S."/>
            <person name="Walk T."/>
            <person name="White J."/>
            <person name="Yandava C."/>
            <person name="Haas B."/>
            <person name="Nusbaum C."/>
            <person name="Birren B."/>
        </authorList>
    </citation>
    <scope>NUCLEOTIDE SEQUENCE [LARGE SCALE GENOMIC DNA]</scope>
    <source>
        <strain evidence="5">R3-111a-1</strain>
    </source>
</reference>
<evidence type="ECO:0000313" key="3">
    <source>
        <dbReference type="EMBL" id="EJT78637.1"/>
    </source>
</evidence>
<evidence type="ECO:0000256" key="2">
    <source>
        <dbReference type="SAM" id="Phobius"/>
    </source>
</evidence>
<dbReference type="CDD" id="cd12087">
    <property type="entry name" value="TM_EGFR-like"/>
    <property type="match status" value="1"/>
</dbReference>
<dbReference type="eggNOG" id="ENOG502SDS8">
    <property type="taxonomic scope" value="Eukaryota"/>
</dbReference>